<reference evidence="5" key="2">
    <citation type="submission" date="2021-04" db="EMBL/GenBank/DDBJ databases">
        <authorList>
            <person name="Dong X."/>
        </authorList>
    </citation>
    <scope>NUCLEOTIDE SEQUENCE</scope>
    <source>
        <strain evidence="5">ZWT</strain>
    </source>
</reference>
<sequence length="660" mass="76416">MIILKSVVIVTDFQGELSAELEENLKFVFQNKIIIEHCHLNSMSKDHIIDGDVILIMLENRIERVINNVKNKEKIIVISRTILEEKALQILEIPENSKVLVVNDYYETTLQLTSLLYKLKFKDLQFVSYKEGEDYGDINYAISPGIKERVPSYISNIIDVGVRCLDTSTFLLIISKLEMNDKEVHNRLLKYINKIVTVDEGIKEKYKELYKKNERLKSILEKSNDGIILINNSGDILLCNDKCKEMIGNKEFNQSYNIKDIFTYDYMALIKSRDIDNEIIQINKKFLMVSVKTSILYNDAWEKIIILKDITYIKKLEQTISEKLKSTGLTAKYTFDKIIYVSKKMDECIKMAERFATTDKTTLIYGESGTGKELLAQSIHNSSKRKKQPFVAINCAALPESLLESELFGYDKGAFTGARKEGKSGLFEQANNGTIFLDEIGDMPYSLQSRLLRVIQEMQVMRIGSDKVIDIDIRIIAATNKNLIKEVEWGSFREDLYYRLNVLPLKVPALRDRKEDIIPLFQEYSNGDKVLNNSIEKALLSHKWKGNVRELKNVAEYYALMKDTSNPLPEIFIINEENEEENHIEKRVLEILEEYSKETGGIGRKKILEQYNIKYLNEGISEYKLRNVIEELKVRGYIEKYIGRNGCIITKNGMHYLRKK</sequence>
<organism evidence="5 6">
    <name type="scientific">Oceanirhabdus seepicola</name>
    <dbReference type="NCBI Taxonomy" id="2828781"/>
    <lineage>
        <taxon>Bacteria</taxon>
        <taxon>Bacillati</taxon>
        <taxon>Bacillota</taxon>
        <taxon>Clostridia</taxon>
        <taxon>Eubacteriales</taxon>
        <taxon>Clostridiaceae</taxon>
        <taxon>Oceanirhabdus</taxon>
    </lineage>
</organism>
<dbReference type="GO" id="GO:0005524">
    <property type="term" value="F:ATP binding"/>
    <property type="evidence" value="ECO:0007669"/>
    <property type="project" value="UniProtKB-KW"/>
</dbReference>
<dbReference type="Pfam" id="PF13188">
    <property type="entry name" value="PAS_8"/>
    <property type="match status" value="1"/>
</dbReference>
<feature type="domain" description="PAS" evidence="4">
    <location>
        <begin position="212"/>
        <end position="248"/>
    </location>
</feature>
<dbReference type="Gene3D" id="1.10.10.10">
    <property type="entry name" value="Winged helix-like DNA-binding domain superfamily/Winged helix DNA-binding domain"/>
    <property type="match status" value="1"/>
</dbReference>
<dbReference type="SMART" id="SM00382">
    <property type="entry name" value="AAA"/>
    <property type="match status" value="1"/>
</dbReference>
<dbReference type="PROSITE" id="PS50112">
    <property type="entry name" value="PAS"/>
    <property type="match status" value="1"/>
</dbReference>
<dbReference type="PANTHER" id="PTHR32071">
    <property type="entry name" value="TRANSCRIPTIONAL REGULATORY PROTEIN"/>
    <property type="match status" value="1"/>
</dbReference>
<dbReference type="InterPro" id="IPR035965">
    <property type="entry name" value="PAS-like_dom_sf"/>
</dbReference>
<dbReference type="InterPro" id="IPR058031">
    <property type="entry name" value="AAA_lid_NorR"/>
</dbReference>
<dbReference type="Gene3D" id="3.40.50.300">
    <property type="entry name" value="P-loop containing nucleotide triphosphate hydrolases"/>
    <property type="match status" value="1"/>
</dbReference>
<evidence type="ECO:0000313" key="6">
    <source>
        <dbReference type="Proteomes" id="UP001056429"/>
    </source>
</evidence>
<dbReference type="SUPFAM" id="SSF52540">
    <property type="entry name" value="P-loop containing nucleoside triphosphate hydrolases"/>
    <property type="match status" value="1"/>
</dbReference>
<evidence type="ECO:0000313" key="5">
    <source>
        <dbReference type="EMBL" id="MCM1992189.1"/>
    </source>
</evidence>
<name>A0A9J6P9T1_9CLOT</name>
<comment type="caution">
    <text evidence="5">The sequence shown here is derived from an EMBL/GenBank/DDBJ whole genome shotgun (WGS) entry which is preliminary data.</text>
</comment>
<keyword evidence="1" id="KW-0547">Nucleotide-binding</keyword>
<dbReference type="CDD" id="cd00009">
    <property type="entry name" value="AAA"/>
    <property type="match status" value="1"/>
</dbReference>
<dbReference type="SUPFAM" id="SSF55785">
    <property type="entry name" value="PYP-like sensor domain (PAS domain)"/>
    <property type="match status" value="1"/>
</dbReference>
<dbReference type="Gene3D" id="3.30.450.20">
    <property type="entry name" value="PAS domain"/>
    <property type="match status" value="1"/>
</dbReference>
<evidence type="ECO:0000256" key="1">
    <source>
        <dbReference type="ARBA" id="ARBA00022741"/>
    </source>
</evidence>
<dbReference type="Pfam" id="PF25601">
    <property type="entry name" value="AAA_lid_14"/>
    <property type="match status" value="1"/>
</dbReference>
<dbReference type="InterPro" id="IPR025943">
    <property type="entry name" value="Sigma_54_int_dom_ATP-bd_2"/>
</dbReference>
<gene>
    <name evidence="5" type="ORF">KDK92_20905</name>
</gene>
<dbReference type="Pfam" id="PF00158">
    <property type="entry name" value="Sigma54_activat"/>
    <property type="match status" value="1"/>
</dbReference>
<dbReference type="EMBL" id="JAGSOJ010000005">
    <property type="protein sequence ID" value="MCM1992189.1"/>
    <property type="molecule type" value="Genomic_DNA"/>
</dbReference>
<dbReference type="Proteomes" id="UP001056429">
    <property type="component" value="Unassembled WGS sequence"/>
</dbReference>
<evidence type="ECO:0000259" key="4">
    <source>
        <dbReference type="PROSITE" id="PS50112"/>
    </source>
</evidence>
<evidence type="ECO:0000259" key="3">
    <source>
        <dbReference type="PROSITE" id="PS50045"/>
    </source>
</evidence>
<dbReference type="PROSITE" id="PS00676">
    <property type="entry name" value="SIGMA54_INTERACT_2"/>
    <property type="match status" value="1"/>
</dbReference>
<dbReference type="InterPro" id="IPR003593">
    <property type="entry name" value="AAA+_ATPase"/>
</dbReference>
<dbReference type="Gene3D" id="1.10.8.60">
    <property type="match status" value="1"/>
</dbReference>
<dbReference type="InterPro" id="IPR027417">
    <property type="entry name" value="P-loop_NTPase"/>
</dbReference>
<dbReference type="FunFam" id="3.40.50.300:FF:000006">
    <property type="entry name" value="DNA-binding transcriptional regulator NtrC"/>
    <property type="match status" value="1"/>
</dbReference>
<keyword evidence="2" id="KW-0067">ATP-binding</keyword>
<dbReference type="InterPro" id="IPR036388">
    <property type="entry name" value="WH-like_DNA-bd_sf"/>
</dbReference>
<dbReference type="RefSeq" id="WP_250861355.1">
    <property type="nucleotide sequence ID" value="NZ_JAGSOJ010000005.1"/>
</dbReference>
<dbReference type="AlphaFoldDB" id="A0A9J6P9T1"/>
<feature type="domain" description="Sigma-54 factor interaction" evidence="3">
    <location>
        <begin position="338"/>
        <end position="560"/>
    </location>
</feature>
<keyword evidence="6" id="KW-1185">Reference proteome</keyword>
<protein>
    <submittedName>
        <fullName evidence="5">Sigma 54-interacting transcriptional regulator</fullName>
    </submittedName>
</protein>
<evidence type="ECO:0000256" key="2">
    <source>
        <dbReference type="ARBA" id="ARBA00022840"/>
    </source>
</evidence>
<accession>A0A9J6P9T1</accession>
<dbReference type="GO" id="GO:0006355">
    <property type="term" value="P:regulation of DNA-templated transcription"/>
    <property type="evidence" value="ECO:0007669"/>
    <property type="project" value="InterPro"/>
</dbReference>
<reference evidence="5" key="1">
    <citation type="journal article" date="2021" name="mSystems">
        <title>Bacteria and Archaea Synergistically Convert Glycine Betaine to Biogenic Methane in the Formosa Cold Seep of the South China Sea.</title>
        <authorList>
            <person name="Li L."/>
            <person name="Zhang W."/>
            <person name="Zhang S."/>
            <person name="Song L."/>
            <person name="Sun Q."/>
            <person name="Zhang H."/>
            <person name="Xiang H."/>
            <person name="Dong X."/>
        </authorList>
    </citation>
    <scope>NUCLEOTIDE SEQUENCE</scope>
    <source>
        <strain evidence="5">ZWT</strain>
    </source>
</reference>
<dbReference type="InterPro" id="IPR000014">
    <property type="entry name" value="PAS"/>
</dbReference>
<proteinExistence type="predicted"/>
<dbReference type="InterPro" id="IPR002078">
    <property type="entry name" value="Sigma_54_int"/>
</dbReference>
<dbReference type="PANTHER" id="PTHR32071:SF57">
    <property type="entry name" value="C4-DICARBOXYLATE TRANSPORT TRANSCRIPTIONAL REGULATORY PROTEIN DCTD"/>
    <property type="match status" value="1"/>
</dbReference>
<dbReference type="PROSITE" id="PS50045">
    <property type="entry name" value="SIGMA54_INTERACT_4"/>
    <property type="match status" value="1"/>
</dbReference>
<dbReference type="SMART" id="SM00091">
    <property type="entry name" value="PAS"/>
    <property type="match status" value="1"/>
</dbReference>